<feature type="region of interest" description="Disordered" evidence="1">
    <location>
        <begin position="176"/>
        <end position="243"/>
    </location>
</feature>
<dbReference type="GO" id="GO:0001156">
    <property type="term" value="F:TFIIIC-class transcription factor complex binding"/>
    <property type="evidence" value="ECO:0007669"/>
    <property type="project" value="TreeGrafter"/>
</dbReference>
<feature type="region of interest" description="Disordered" evidence="1">
    <location>
        <begin position="81"/>
        <end position="100"/>
    </location>
</feature>
<sequence length="251" mass="28001">MRPDTSVDDLLGDLEPVDDQPGQDEQDEFADHNGRALLPREDHPEQLAAAWSETPEVTGAPRVLGPQVCLDEAGNIVLDHSSLTKGPDQGQLPENSAPVRESMSQYTSAYRRTPACKWSAEETDMFYEALALYGTDLFLVQTFFRNKSAAQIKTKLSRELRRSPQQVEEALTTRVQRLTKDPFERLHGKIDTSKHYKPPPSPLPGEDREPDGSVPPYEEPPPPEAEPPPPEPECSAEDESLTTNRLMALFD</sequence>
<name>A0A7S0B5Q6_9DINO</name>
<evidence type="ECO:0000259" key="2">
    <source>
        <dbReference type="SMART" id="SM00717"/>
    </source>
</evidence>
<feature type="region of interest" description="Disordered" evidence="1">
    <location>
        <begin position="1"/>
        <end position="35"/>
    </location>
</feature>
<dbReference type="AlphaFoldDB" id="A0A7S0B5Q6"/>
<dbReference type="SUPFAM" id="SSF46689">
    <property type="entry name" value="Homeodomain-like"/>
    <property type="match status" value="1"/>
</dbReference>
<dbReference type="GO" id="GO:0070898">
    <property type="term" value="P:RNA polymerase III preinitiation complex assembly"/>
    <property type="evidence" value="ECO:0007669"/>
    <property type="project" value="TreeGrafter"/>
</dbReference>
<feature type="compositionally biased region" description="Basic and acidic residues" evidence="1">
    <location>
        <begin position="178"/>
        <end position="194"/>
    </location>
</feature>
<reference evidence="3" key="1">
    <citation type="submission" date="2021-01" db="EMBL/GenBank/DDBJ databases">
        <authorList>
            <person name="Corre E."/>
            <person name="Pelletier E."/>
            <person name="Niang G."/>
            <person name="Scheremetjew M."/>
            <person name="Finn R."/>
            <person name="Kale V."/>
            <person name="Holt S."/>
            <person name="Cochrane G."/>
            <person name="Meng A."/>
            <person name="Brown T."/>
            <person name="Cohen L."/>
        </authorList>
    </citation>
    <scope>NUCLEOTIDE SEQUENCE</scope>
    <source>
        <strain evidence="3">Pbaha01</strain>
    </source>
</reference>
<dbReference type="InterPro" id="IPR039467">
    <property type="entry name" value="TFIIIB_B''_Myb"/>
</dbReference>
<gene>
    <name evidence="3" type="ORF">PBAH0796_LOCUS27945</name>
</gene>
<dbReference type="PANTHER" id="PTHR22929:SF0">
    <property type="entry name" value="TRANSCRIPTION FACTOR TFIIIB COMPONENT B'' HOMOLOG"/>
    <property type="match status" value="1"/>
</dbReference>
<dbReference type="InterPro" id="IPR001005">
    <property type="entry name" value="SANT/Myb"/>
</dbReference>
<proteinExistence type="predicted"/>
<organism evidence="3">
    <name type="scientific">Pyrodinium bahamense</name>
    <dbReference type="NCBI Taxonomy" id="73915"/>
    <lineage>
        <taxon>Eukaryota</taxon>
        <taxon>Sar</taxon>
        <taxon>Alveolata</taxon>
        <taxon>Dinophyceae</taxon>
        <taxon>Gonyaulacales</taxon>
        <taxon>Pyrocystaceae</taxon>
        <taxon>Pyrodinium</taxon>
    </lineage>
</organism>
<feature type="compositionally biased region" description="Pro residues" evidence="1">
    <location>
        <begin position="217"/>
        <end position="232"/>
    </location>
</feature>
<dbReference type="SMART" id="SM00717">
    <property type="entry name" value="SANT"/>
    <property type="match status" value="1"/>
</dbReference>
<dbReference type="Gene3D" id="1.10.10.60">
    <property type="entry name" value="Homeodomain-like"/>
    <property type="match status" value="1"/>
</dbReference>
<dbReference type="CDD" id="cd00167">
    <property type="entry name" value="SANT"/>
    <property type="match status" value="1"/>
</dbReference>
<feature type="compositionally biased region" description="Acidic residues" evidence="1">
    <location>
        <begin position="1"/>
        <end position="28"/>
    </location>
</feature>
<protein>
    <recommendedName>
        <fullName evidence="2">Myb-like domain-containing protein</fullName>
    </recommendedName>
</protein>
<feature type="domain" description="Myb-like" evidence="2">
    <location>
        <begin position="114"/>
        <end position="162"/>
    </location>
</feature>
<evidence type="ECO:0000256" key="1">
    <source>
        <dbReference type="SAM" id="MobiDB-lite"/>
    </source>
</evidence>
<dbReference type="Pfam" id="PF15963">
    <property type="entry name" value="Myb_DNA-bind_7"/>
    <property type="match status" value="1"/>
</dbReference>
<accession>A0A7S0B5Q6</accession>
<dbReference type="GO" id="GO:0000126">
    <property type="term" value="C:transcription factor TFIIIB complex"/>
    <property type="evidence" value="ECO:0007669"/>
    <property type="project" value="TreeGrafter"/>
</dbReference>
<evidence type="ECO:0000313" key="3">
    <source>
        <dbReference type="EMBL" id="CAD8384257.1"/>
    </source>
</evidence>
<dbReference type="PANTHER" id="PTHR22929">
    <property type="entry name" value="RNA POLYMERASE III TRANSCRIPTION INITIATION FACTOR B"/>
    <property type="match status" value="1"/>
</dbReference>
<dbReference type="InterPro" id="IPR009057">
    <property type="entry name" value="Homeodomain-like_sf"/>
</dbReference>
<dbReference type="EMBL" id="HBEG01046014">
    <property type="protein sequence ID" value="CAD8384257.1"/>
    <property type="molecule type" value="Transcribed_RNA"/>
</dbReference>